<feature type="region of interest" description="Disordered" evidence="1">
    <location>
        <begin position="77"/>
        <end position="120"/>
    </location>
</feature>
<keyword evidence="3" id="KW-1185">Reference proteome</keyword>
<name>A0A371EPM4_MUCPR</name>
<reference evidence="2" key="1">
    <citation type="submission" date="2018-05" db="EMBL/GenBank/DDBJ databases">
        <title>Draft genome of Mucuna pruriens seed.</title>
        <authorList>
            <person name="Nnadi N.E."/>
            <person name="Vos R."/>
            <person name="Hasami M.H."/>
            <person name="Devisetty U.K."/>
            <person name="Aguiy J.C."/>
        </authorList>
    </citation>
    <scope>NUCLEOTIDE SEQUENCE [LARGE SCALE GENOMIC DNA]</scope>
    <source>
        <strain evidence="2">JCA_2017</strain>
    </source>
</reference>
<feature type="compositionally biased region" description="Polar residues" evidence="1">
    <location>
        <begin position="104"/>
        <end position="120"/>
    </location>
</feature>
<evidence type="ECO:0000313" key="3">
    <source>
        <dbReference type="Proteomes" id="UP000257109"/>
    </source>
</evidence>
<sequence>MVNKIDVVDNLRLENQLIELTSLYQPNIVAKVCGICTSMEHPTNMCPTLQEPESNHPESVGAIGGYQYKKQPYQIPANHERQHPRPQDANKIGSKHYEPFTISRVRQPTLTNNPKSEGEC</sequence>
<dbReference type="AlphaFoldDB" id="A0A371EPM4"/>
<evidence type="ECO:0000313" key="2">
    <source>
        <dbReference type="EMBL" id="RDX68005.1"/>
    </source>
</evidence>
<evidence type="ECO:0000256" key="1">
    <source>
        <dbReference type="SAM" id="MobiDB-lite"/>
    </source>
</evidence>
<gene>
    <name evidence="2" type="ORF">CR513_53062</name>
</gene>
<protein>
    <submittedName>
        <fullName evidence="2">Uncharacterized protein</fullName>
    </submittedName>
</protein>
<proteinExistence type="predicted"/>
<feature type="compositionally biased region" description="Basic and acidic residues" evidence="1">
    <location>
        <begin position="78"/>
        <end position="88"/>
    </location>
</feature>
<dbReference type="Proteomes" id="UP000257109">
    <property type="component" value="Unassembled WGS sequence"/>
</dbReference>
<dbReference type="EMBL" id="QJKJ01012739">
    <property type="protein sequence ID" value="RDX68005.1"/>
    <property type="molecule type" value="Genomic_DNA"/>
</dbReference>
<dbReference type="OrthoDB" id="1750742at2759"/>
<comment type="caution">
    <text evidence="2">The sequence shown here is derived from an EMBL/GenBank/DDBJ whole genome shotgun (WGS) entry which is preliminary data.</text>
</comment>
<feature type="non-terminal residue" evidence="2">
    <location>
        <position position="1"/>
    </location>
</feature>
<accession>A0A371EPM4</accession>
<organism evidence="2 3">
    <name type="scientific">Mucuna pruriens</name>
    <name type="common">Velvet bean</name>
    <name type="synonym">Dolichos pruriens</name>
    <dbReference type="NCBI Taxonomy" id="157652"/>
    <lineage>
        <taxon>Eukaryota</taxon>
        <taxon>Viridiplantae</taxon>
        <taxon>Streptophyta</taxon>
        <taxon>Embryophyta</taxon>
        <taxon>Tracheophyta</taxon>
        <taxon>Spermatophyta</taxon>
        <taxon>Magnoliopsida</taxon>
        <taxon>eudicotyledons</taxon>
        <taxon>Gunneridae</taxon>
        <taxon>Pentapetalae</taxon>
        <taxon>rosids</taxon>
        <taxon>fabids</taxon>
        <taxon>Fabales</taxon>
        <taxon>Fabaceae</taxon>
        <taxon>Papilionoideae</taxon>
        <taxon>50 kb inversion clade</taxon>
        <taxon>NPAAA clade</taxon>
        <taxon>indigoferoid/millettioid clade</taxon>
        <taxon>Phaseoleae</taxon>
        <taxon>Mucuna</taxon>
    </lineage>
</organism>